<reference evidence="2 3" key="1">
    <citation type="journal article" date="2012" name="Genome Biol.">
        <title>Sequencing three crocodilian genomes to illuminate the evolution of archosaurs and amniotes.</title>
        <authorList>
            <person name="St John J.A."/>
            <person name="Braun E.L."/>
            <person name="Isberg S.R."/>
            <person name="Miles L.G."/>
            <person name="Chong A.Y."/>
            <person name="Gongora J."/>
            <person name="Dalzell P."/>
            <person name="Moran C."/>
            <person name="Bed'hom B."/>
            <person name="Abzhanov A."/>
            <person name="Burgess S.C."/>
            <person name="Cooksey A.M."/>
            <person name="Castoe T.A."/>
            <person name="Crawford N.G."/>
            <person name="Densmore L.D."/>
            <person name="Drew J.C."/>
            <person name="Edwards S.V."/>
            <person name="Faircloth B.C."/>
            <person name="Fujita M.K."/>
            <person name="Greenwold M.J."/>
            <person name="Hoffmann F.G."/>
            <person name="Howard J.M."/>
            <person name="Iguchi T."/>
            <person name="Janes D.E."/>
            <person name="Khan S.Y."/>
            <person name="Kohno S."/>
            <person name="de Koning A.J."/>
            <person name="Lance S.L."/>
            <person name="McCarthy F.M."/>
            <person name="McCormack J.E."/>
            <person name="Merchant M.E."/>
            <person name="Peterson D.G."/>
            <person name="Pollock D.D."/>
            <person name="Pourmand N."/>
            <person name="Raney B.J."/>
            <person name="Roessler K.A."/>
            <person name="Sanford J.R."/>
            <person name="Sawyer R.H."/>
            <person name="Schmidt C.J."/>
            <person name="Triplett E.W."/>
            <person name="Tuberville T.D."/>
            <person name="Venegas-Anaya M."/>
            <person name="Howard J.T."/>
            <person name="Jarvis E.D."/>
            <person name="Guillette L.J.Jr."/>
            <person name="Glenn T.C."/>
            <person name="Green R.E."/>
            <person name="Ray D.A."/>
        </authorList>
    </citation>
    <scope>NUCLEOTIDE SEQUENCE [LARGE SCALE GENOMIC DNA]</scope>
    <source>
        <strain evidence="2">KSC_2009_1</strain>
    </source>
</reference>
<protein>
    <submittedName>
        <fullName evidence="2">Uncharacterized protein</fullName>
    </submittedName>
</protein>
<proteinExistence type="predicted"/>
<dbReference type="AlphaFoldDB" id="A0A151M1M6"/>
<comment type="caution">
    <text evidence="2">The sequence shown here is derived from an EMBL/GenBank/DDBJ whole genome shotgun (WGS) entry which is preliminary data.</text>
</comment>
<sequence length="115" mass="11116">MSPTLASAPTVEANCPAVAAAFPAIQRRLSSLSPRDWGRQGSTAHTRREADGHGARIGGAVGAAGAAGSDAGLRLGRAGGLAGQPRAPPLPRLAQAAPAGPAGGHAEEAGLGLTA</sequence>
<name>A0A151M1M6_ALLMI</name>
<dbReference type="Proteomes" id="UP000050525">
    <property type="component" value="Unassembled WGS sequence"/>
</dbReference>
<feature type="compositionally biased region" description="Low complexity" evidence="1">
    <location>
        <begin position="63"/>
        <end position="76"/>
    </location>
</feature>
<dbReference type="EMBL" id="AKHW03006817">
    <property type="protein sequence ID" value="KYO18417.1"/>
    <property type="molecule type" value="Genomic_DNA"/>
</dbReference>
<feature type="region of interest" description="Disordered" evidence="1">
    <location>
        <begin position="30"/>
        <end position="115"/>
    </location>
</feature>
<evidence type="ECO:0000256" key="1">
    <source>
        <dbReference type="SAM" id="MobiDB-lite"/>
    </source>
</evidence>
<evidence type="ECO:0000313" key="3">
    <source>
        <dbReference type="Proteomes" id="UP000050525"/>
    </source>
</evidence>
<keyword evidence="3" id="KW-1185">Reference proteome</keyword>
<accession>A0A151M1M6</accession>
<organism evidence="2 3">
    <name type="scientific">Alligator mississippiensis</name>
    <name type="common">American alligator</name>
    <dbReference type="NCBI Taxonomy" id="8496"/>
    <lineage>
        <taxon>Eukaryota</taxon>
        <taxon>Metazoa</taxon>
        <taxon>Chordata</taxon>
        <taxon>Craniata</taxon>
        <taxon>Vertebrata</taxon>
        <taxon>Euteleostomi</taxon>
        <taxon>Archelosauria</taxon>
        <taxon>Archosauria</taxon>
        <taxon>Crocodylia</taxon>
        <taxon>Alligatoridae</taxon>
        <taxon>Alligatorinae</taxon>
        <taxon>Alligator</taxon>
    </lineage>
</organism>
<gene>
    <name evidence="2" type="ORF">Y1Q_0008531</name>
</gene>
<evidence type="ECO:0000313" key="2">
    <source>
        <dbReference type="EMBL" id="KYO18417.1"/>
    </source>
</evidence>